<dbReference type="InterPro" id="IPR007110">
    <property type="entry name" value="Ig-like_dom"/>
</dbReference>
<comment type="caution">
    <text evidence="4">The sequence shown here is derived from an EMBL/GenBank/DDBJ whole genome shotgun (WGS) entry which is preliminary data.</text>
</comment>
<proteinExistence type="predicted"/>
<accession>A0A9W7W9R6</accession>
<evidence type="ECO:0000256" key="1">
    <source>
        <dbReference type="SAM" id="Phobius"/>
    </source>
</evidence>
<organism evidence="4 5">
    <name type="scientific">Triplophysa rosa</name>
    <name type="common">Cave loach</name>
    <dbReference type="NCBI Taxonomy" id="992332"/>
    <lineage>
        <taxon>Eukaryota</taxon>
        <taxon>Metazoa</taxon>
        <taxon>Chordata</taxon>
        <taxon>Craniata</taxon>
        <taxon>Vertebrata</taxon>
        <taxon>Euteleostomi</taxon>
        <taxon>Actinopterygii</taxon>
        <taxon>Neopterygii</taxon>
        <taxon>Teleostei</taxon>
        <taxon>Ostariophysi</taxon>
        <taxon>Cypriniformes</taxon>
        <taxon>Nemacheilidae</taxon>
        <taxon>Triplophysa</taxon>
    </lineage>
</organism>
<dbReference type="AlphaFoldDB" id="A0A9W7W9R6"/>
<reference evidence="4" key="1">
    <citation type="submission" date="2021-02" db="EMBL/GenBank/DDBJ databases">
        <title>Comparative genomics reveals that relaxation of natural selection precedes convergent phenotypic evolution of cavefish.</title>
        <authorList>
            <person name="Peng Z."/>
        </authorList>
    </citation>
    <scope>NUCLEOTIDE SEQUENCE</scope>
    <source>
        <tissue evidence="4">Muscle</tissue>
    </source>
</reference>
<name>A0A9W7W9R6_TRIRA</name>
<dbReference type="InterPro" id="IPR036179">
    <property type="entry name" value="Ig-like_dom_sf"/>
</dbReference>
<keyword evidence="1" id="KW-0812">Transmembrane</keyword>
<feature type="chain" id="PRO_5040766958" description="Ig-like domain-containing protein" evidence="2">
    <location>
        <begin position="20"/>
        <end position="262"/>
    </location>
</feature>
<dbReference type="Gene3D" id="2.60.40.10">
    <property type="entry name" value="Immunoglobulins"/>
    <property type="match status" value="1"/>
</dbReference>
<keyword evidence="1" id="KW-0472">Membrane</keyword>
<evidence type="ECO:0000313" key="4">
    <source>
        <dbReference type="EMBL" id="KAI7791370.1"/>
    </source>
</evidence>
<sequence>MYRLRSVFLLLVTASIGSALEPLHVHLKPTKDIKVCEGDLLQMNCTWNLPENLENWNISDKVSWHFNYHIDEDKCNSRKISEGISFFNNKTYNLSVLSKPSIRTNESGWYFCKVTRDIPLLKDNCSNGLRVLVEANPNLDHPEPNSTSGLNQTSTQDQTTTVSTICSPGAKTPISPFFGQWWIWVAVAVGCFVLIVSVIAKCILSCRTKEIIYENTIPRKSDCWRRDRSQTDGCNLPASKKVETIKPLRKYDTLSQNRIRRP</sequence>
<keyword evidence="2" id="KW-0732">Signal</keyword>
<keyword evidence="1" id="KW-1133">Transmembrane helix</keyword>
<dbReference type="SUPFAM" id="SSF48726">
    <property type="entry name" value="Immunoglobulin"/>
    <property type="match status" value="1"/>
</dbReference>
<dbReference type="EMBL" id="JAFHDT010000025">
    <property type="protein sequence ID" value="KAI7791370.1"/>
    <property type="molecule type" value="Genomic_DNA"/>
</dbReference>
<evidence type="ECO:0000256" key="2">
    <source>
        <dbReference type="SAM" id="SignalP"/>
    </source>
</evidence>
<evidence type="ECO:0000313" key="5">
    <source>
        <dbReference type="Proteomes" id="UP001059041"/>
    </source>
</evidence>
<protein>
    <recommendedName>
        <fullName evidence="3">Ig-like domain-containing protein</fullName>
    </recommendedName>
</protein>
<dbReference type="InterPro" id="IPR013783">
    <property type="entry name" value="Ig-like_fold"/>
</dbReference>
<dbReference type="PROSITE" id="PS50835">
    <property type="entry name" value="IG_LIKE"/>
    <property type="match status" value="1"/>
</dbReference>
<dbReference type="Proteomes" id="UP001059041">
    <property type="component" value="Linkage Group LG25"/>
</dbReference>
<feature type="domain" description="Ig-like" evidence="3">
    <location>
        <begin position="22"/>
        <end position="115"/>
    </location>
</feature>
<evidence type="ECO:0000259" key="3">
    <source>
        <dbReference type="PROSITE" id="PS50835"/>
    </source>
</evidence>
<gene>
    <name evidence="4" type="ORF">IRJ41_018761</name>
</gene>
<keyword evidence="5" id="KW-1185">Reference proteome</keyword>
<feature type="transmembrane region" description="Helical" evidence="1">
    <location>
        <begin position="181"/>
        <end position="204"/>
    </location>
</feature>
<feature type="signal peptide" evidence="2">
    <location>
        <begin position="1"/>
        <end position="19"/>
    </location>
</feature>